<dbReference type="PANTHER" id="PTHR39579">
    <property type="entry name" value="INNER MEMBRANE PROTEIN YHCB"/>
    <property type="match status" value="1"/>
</dbReference>
<accession>A0A0F9NPW5</accession>
<dbReference type="EMBL" id="LAZR01003855">
    <property type="protein sequence ID" value="KKN14072.1"/>
    <property type="molecule type" value="Genomic_DNA"/>
</dbReference>
<dbReference type="GO" id="GO:0005886">
    <property type="term" value="C:plasma membrane"/>
    <property type="evidence" value="ECO:0007669"/>
    <property type="project" value="UniProtKB-SubCell"/>
</dbReference>
<evidence type="ECO:0000256" key="8">
    <source>
        <dbReference type="ARBA" id="ARBA00023136"/>
    </source>
</evidence>
<keyword evidence="3" id="KW-0997">Cell inner membrane</keyword>
<evidence type="ECO:0000256" key="5">
    <source>
        <dbReference type="ARBA" id="ARBA00022692"/>
    </source>
</evidence>
<feature type="region of interest" description="Disordered" evidence="11">
    <location>
        <begin position="88"/>
        <end position="147"/>
    </location>
</feature>
<keyword evidence="5 12" id="KW-0812">Transmembrane</keyword>
<keyword evidence="2" id="KW-1003">Cell membrane</keyword>
<protein>
    <recommendedName>
        <fullName evidence="14">DUF1043 domain-containing protein</fullName>
    </recommendedName>
</protein>
<organism evidence="13">
    <name type="scientific">marine sediment metagenome</name>
    <dbReference type="NCBI Taxonomy" id="412755"/>
    <lineage>
        <taxon>unclassified sequences</taxon>
        <taxon>metagenomes</taxon>
        <taxon>ecological metagenomes</taxon>
    </lineage>
</organism>
<keyword evidence="8 12" id="KW-0472">Membrane</keyword>
<dbReference type="PANTHER" id="PTHR39579:SF1">
    <property type="entry name" value="INNER MEMBRANE PROTEIN YHCB"/>
    <property type="match status" value="1"/>
</dbReference>
<evidence type="ECO:0000256" key="6">
    <source>
        <dbReference type="ARBA" id="ARBA00022960"/>
    </source>
</evidence>
<evidence type="ECO:0000256" key="12">
    <source>
        <dbReference type="SAM" id="Phobius"/>
    </source>
</evidence>
<comment type="subcellular location">
    <subcellularLocation>
        <location evidence="1">Cell inner membrane</location>
        <topology evidence="1">Single-pass membrane protein</topology>
    </subcellularLocation>
</comment>
<keyword evidence="7 12" id="KW-1133">Transmembrane helix</keyword>
<evidence type="ECO:0000313" key="13">
    <source>
        <dbReference type="EMBL" id="KKN14072.1"/>
    </source>
</evidence>
<dbReference type="AlphaFoldDB" id="A0A0F9NPW5"/>
<feature type="transmembrane region" description="Helical" evidence="12">
    <location>
        <begin position="6"/>
        <end position="25"/>
    </location>
</feature>
<evidence type="ECO:0000256" key="7">
    <source>
        <dbReference type="ARBA" id="ARBA00022989"/>
    </source>
</evidence>
<keyword evidence="6" id="KW-0133">Cell shape</keyword>
<reference evidence="13" key="1">
    <citation type="journal article" date="2015" name="Nature">
        <title>Complex archaea that bridge the gap between prokaryotes and eukaryotes.</title>
        <authorList>
            <person name="Spang A."/>
            <person name="Saw J.H."/>
            <person name="Jorgensen S.L."/>
            <person name="Zaremba-Niedzwiedzka K."/>
            <person name="Martijn J."/>
            <person name="Lind A.E."/>
            <person name="van Eijk R."/>
            <person name="Schleper C."/>
            <person name="Guy L."/>
            <person name="Ettema T.J."/>
        </authorList>
    </citation>
    <scope>NUCLEOTIDE SEQUENCE</scope>
</reference>
<evidence type="ECO:0000256" key="10">
    <source>
        <dbReference type="SAM" id="Coils"/>
    </source>
</evidence>
<evidence type="ECO:0000256" key="4">
    <source>
        <dbReference type="ARBA" id="ARBA00022618"/>
    </source>
</evidence>
<dbReference type="GO" id="GO:0051301">
    <property type="term" value="P:cell division"/>
    <property type="evidence" value="ECO:0007669"/>
    <property type="project" value="UniProtKB-KW"/>
</dbReference>
<evidence type="ECO:0000256" key="1">
    <source>
        <dbReference type="ARBA" id="ARBA00004377"/>
    </source>
</evidence>
<keyword evidence="9" id="KW-0131">Cell cycle</keyword>
<evidence type="ECO:0000256" key="11">
    <source>
        <dbReference type="SAM" id="MobiDB-lite"/>
    </source>
</evidence>
<proteinExistence type="predicted"/>
<dbReference type="InterPro" id="IPR009386">
    <property type="entry name" value="ZapG-like"/>
</dbReference>
<sequence length="147" mass="16307">MGTVMWVGLVVIVAVVAFFIGAFVTKKQFKQDELKEQAEQAENALEQYRQDVADHLANTGKLVNKMKENYDQLLSHVEETNQLLLEDRNKAPAEPFFSKETTEQLQASLKERSSDRSSAAAQPADYVSGESGLFAGQNKVSEHSKAS</sequence>
<comment type="caution">
    <text evidence="13">The sequence shown here is derived from an EMBL/GenBank/DDBJ whole genome shotgun (WGS) entry which is preliminary data.</text>
</comment>
<keyword evidence="10" id="KW-0175">Coiled coil</keyword>
<dbReference type="Pfam" id="PF06295">
    <property type="entry name" value="ZapG-like"/>
    <property type="match status" value="1"/>
</dbReference>
<evidence type="ECO:0008006" key="14">
    <source>
        <dbReference type="Google" id="ProtNLM"/>
    </source>
</evidence>
<name>A0A0F9NPW5_9ZZZZ</name>
<gene>
    <name evidence="13" type="ORF">LCGC14_0999910</name>
</gene>
<evidence type="ECO:0000256" key="2">
    <source>
        <dbReference type="ARBA" id="ARBA00022475"/>
    </source>
</evidence>
<feature type="coiled-coil region" evidence="10">
    <location>
        <begin position="24"/>
        <end position="83"/>
    </location>
</feature>
<dbReference type="GO" id="GO:0008360">
    <property type="term" value="P:regulation of cell shape"/>
    <property type="evidence" value="ECO:0007669"/>
    <property type="project" value="UniProtKB-KW"/>
</dbReference>
<evidence type="ECO:0000256" key="9">
    <source>
        <dbReference type="ARBA" id="ARBA00023306"/>
    </source>
</evidence>
<keyword evidence="4" id="KW-0132">Cell division</keyword>
<evidence type="ECO:0000256" key="3">
    <source>
        <dbReference type="ARBA" id="ARBA00022519"/>
    </source>
</evidence>